<dbReference type="GeneID" id="59347913"/>
<feature type="region of interest" description="Disordered" evidence="2">
    <location>
        <begin position="132"/>
        <end position="162"/>
    </location>
</feature>
<dbReference type="GO" id="GO:0009927">
    <property type="term" value="F:histidine phosphotransfer kinase activity"/>
    <property type="evidence" value="ECO:0007669"/>
    <property type="project" value="InterPro"/>
</dbReference>
<dbReference type="PROSITE" id="PS50894">
    <property type="entry name" value="HPT"/>
    <property type="match status" value="1"/>
</dbReference>
<proteinExistence type="predicted"/>
<dbReference type="InterPro" id="IPR008207">
    <property type="entry name" value="Sig_transdc_His_kin_Hpt_dom"/>
</dbReference>
<feature type="modified residue" description="Phosphohistidine" evidence="1">
    <location>
        <position position="67"/>
    </location>
</feature>
<reference evidence="4" key="1">
    <citation type="submission" date="2020-05" db="EMBL/GenBank/DDBJ databases">
        <title>Mycena genomes resolve the evolution of fungal bioluminescence.</title>
        <authorList>
            <person name="Tsai I.J."/>
        </authorList>
    </citation>
    <scope>NUCLEOTIDE SEQUENCE</scope>
    <source>
        <strain evidence="4">171206Taipei</strain>
    </source>
</reference>
<keyword evidence="1" id="KW-0597">Phosphoprotein</keyword>
<dbReference type="GO" id="GO:0043424">
    <property type="term" value="F:protein histidine kinase binding"/>
    <property type="evidence" value="ECO:0007669"/>
    <property type="project" value="InterPro"/>
</dbReference>
<sequence>MLLDLEPDAPIDPEAFTQILELDEDDETRSFSKDMVALYFIQGPEAFELMSAALSNSDLKTVADRAHFIAGSSATIGISRVAQACTQIKQAAEEEDADKDVIRGLLDGTKDAYKIANAWLRKWFAEHGAPFDDEPQNVAEKPFTANDGTHSETTRATTPPLPVADIVTVSQETLVPVPHPPPETVSVPT</sequence>
<dbReference type="PANTHER" id="PTHR28242">
    <property type="entry name" value="PHOSPHORELAY INTERMEDIATE PROTEIN YPD1"/>
    <property type="match status" value="1"/>
</dbReference>
<dbReference type="GO" id="GO:0005634">
    <property type="term" value="C:nucleus"/>
    <property type="evidence" value="ECO:0007669"/>
    <property type="project" value="TreeGrafter"/>
</dbReference>
<gene>
    <name evidence="4" type="ORF">MIND_00873800</name>
</gene>
<evidence type="ECO:0000256" key="2">
    <source>
        <dbReference type="SAM" id="MobiDB-lite"/>
    </source>
</evidence>
<keyword evidence="5" id="KW-1185">Reference proteome</keyword>
<dbReference type="SUPFAM" id="SSF47226">
    <property type="entry name" value="Histidine-containing phosphotransfer domain, HPT domain"/>
    <property type="match status" value="1"/>
</dbReference>
<dbReference type="Proteomes" id="UP000636479">
    <property type="component" value="Unassembled WGS sequence"/>
</dbReference>
<dbReference type="RefSeq" id="XP_037218639.1">
    <property type="nucleotide sequence ID" value="XM_037365397.1"/>
</dbReference>
<dbReference type="Gene3D" id="1.20.120.160">
    <property type="entry name" value="HPT domain"/>
    <property type="match status" value="1"/>
</dbReference>
<protein>
    <submittedName>
        <fullName evidence="4">Histidine-phosphotransfer domain HPT-domain-containing protein</fullName>
    </submittedName>
</protein>
<organism evidence="4 5">
    <name type="scientific">Mycena indigotica</name>
    <dbReference type="NCBI Taxonomy" id="2126181"/>
    <lineage>
        <taxon>Eukaryota</taxon>
        <taxon>Fungi</taxon>
        <taxon>Dikarya</taxon>
        <taxon>Basidiomycota</taxon>
        <taxon>Agaricomycotina</taxon>
        <taxon>Agaricomycetes</taxon>
        <taxon>Agaricomycetidae</taxon>
        <taxon>Agaricales</taxon>
        <taxon>Marasmiineae</taxon>
        <taxon>Mycenaceae</taxon>
        <taxon>Mycena</taxon>
    </lineage>
</organism>
<dbReference type="PANTHER" id="PTHR28242:SF52">
    <property type="entry name" value="PHOSPHORELAY INTERMEDIATE PROTEIN YPD1"/>
    <property type="match status" value="1"/>
</dbReference>
<feature type="domain" description="HPt" evidence="3">
    <location>
        <begin position="28"/>
        <end position="119"/>
    </location>
</feature>
<dbReference type="Pfam" id="PF01627">
    <property type="entry name" value="Hpt"/>
    <property type="match status" value="1"/>
</dbReference>
<evidence type="ECO:0000313" key="4">
    <source>
        <dbReference type="EMBL" id="KAF7299251.1"/>
    </source>
</evidence>
<dbReference type="InterPro" id="IPR045871">
    <property type="entry name" value="AHP1-5/YPD1"/>
</dbReference>
<dbReference type="GO" id="GO:0000160">
    <property type="term" value="P:phosphorelay signal transduction system"/>
    <property type="evidence" value="ECO:0007669"/>
    <property type="project" value="InterPro"/>
</dbReference>
<accession>A0A8H6W177</accession>
<dbReference type="AlphaFoldDB" id="A0A8H6W177"/>
<dbReference type="OrthoDB" id="1673781at2759"/>
<name>A0A8H6W177_9AGAR</name>
<dbReference type="GO" id="GO:0005737">
    <property type="term" value="C:cytoplasm"/>
    <property type="evidence" value="ECO:0007669"/>
    <property type="project" value="TreeGrafter"/>
</dbReference>
<dbReference type="InterPro" id="IPR036641">
    <property type="entry name" value="HPT_dom_sf"/>
</dbReference>
<comment type="caution">
    <text evidence="4">The sequence shown here is derived from an EMBL/GenBank/DDBJ whole genome shotgun (WGS) entry which is preliminary data.</text>
</comment>
<evidence type="ECO:0000256" key="1">
    <source>
        <dbReference type="PROSITE-ProRule" id="PRU00110"/>
    </source>
</evidence>
<dbReference type="EMBL" id="JACAZF010000007">
    <property type="protein sequence ID" value="KAF7299251.1"/>
    <property type="molecule type" value="Genomic_DNA"/>
</dbReference>
<evidence type="ECO:0000313" key="5">
    <source>
        <dbReference type="Proteomes" id="UP000636479"/>
    </source>
</evidence>
<evidence type="ECO:0000259" key="3">
    <source>
        <dbReference type="PROSITE" id="PS50894"/>
    </source>
</evidence>